<evidence type="ECO:0000256" key="1">
    <source>
        <dbReference type="ARBA" id="ARBA00006739"/>
    </source>
</evidence>
<proteinExistence type="inferred from homology"/>
<gene>
    <name evidence="5" type="ORF">FE784_36965</name>
</gene>
<evidence type="ECO:0000313" key="5">
    <source>
        <dbReference type="EMBL" id="TNJ59765.1"/>
    </source>
</evidence>
<evidence type="ECO:0000256" key="2">
    <source>
        <dbReference type="ARBA" id="ARBA00022676"/>
    </source>
</evidence>
<dbReference type="OrthoDB" id="9815829at2"/>
<dbReference type="InterPro" id="IPR050834">
    <property type="entry name" value="Glycosyltransf_2"/>
</dbReference>
<feature type="domain" description="Glycosyltransferase 2-like" evidence="4">
    <location>
        <begin position="5"/>
        <end position="136"/>
    </location>
</feature>
<dbReference type="SUPFAM" id="SSF53448">
    <property type="entry name" value="Nucleotide-diphospho-sugar transferases"/>
    <property type="match status" value="2"/>
</dbReference>
<evidence type="ECO:0000259" key="4">
    <source>
        <dbReference type="Pfam" id="PF00535"/>
    </source>
</evidence>
<keyword evidence="6" id="KW-1185">Reference proteome</keyword>
<evidence type="ECO:0000313" key="6">
    <source>
        <dbReference type="Proteomes" id="UP000307943"/>
    </source>
</evidence>
<reference evidence="5 6" key="1">
    <citation type="submission" date="2019-05" db="EMBL/GenBank/DDBJ databases">
        <title>We sequenced the genome of Paenibacillus hemerocallicola KCTC 33185 for further insight into its adaptation and study the phylogeny of Paenibacillus.</title>
        <authorList>
            <person name="Narsing Rao M.P."/>
        </authorList>
    </citation>
    <scope>NUCLEOTIDE SEQUENCE [LARGE SCALE GENOMIC DNA]</scope>
    <source>
        <strain evidence="5 6">KCTC 33185</strain>
    </source>
</reference>
<dbReference type="Gene3D" id="3.90.550.10">
    <property type="entry name" value="Spore Coat Polysaccharide Biosynthesis Protein SpsA, Chain A"/>
    <property type="match status" value="2"/>
</dbReference>
<comment type="similarity">
    <text evidence="1">Belongs to the glycosyltransferase 2 family.</text>
</comment>
<feature type="non-terminal residue" evidence="5">
    <location>
        <position position="791"/>
    </location>
</feature>
<dbReference type="InterPro" id="IPR029044">
    <property type="entry name" value="Nucleotide-diphossugar_trans"/>
</dbReference>
<name>A0A5C4SWR1_9BACL</name>
<protein>
    <submittedName>
        <fullName evidence="5">Glycosyltransferase</fullName>
    </submittedName>
</protein>
<accession>A0A5C4SWR1</accession>
<evidence type="ECO:0000256" key="3">
    <source>
        <dbReference type="ARBA" id="ARBA00022679"/>
    </source>
</evidence>
<dbReference type="CDD" id="cd00761">
    <property type="entry name" value="Glyco_tranf_GTA_type"/>
    <property type="match status" value="2"/>
</dbReference>
<comment type="caution">
    <text evidence="5">The sequence shown here is derived from an EMBL/GenBank/DDBJ whole genome shotgun (WGS) entry which is preliminary data.</text>
</comment>
<dbReference type="Pfam" id="PF00535">
    <property type="entry name" value="Glycos_transf_2"/>
    <property type="match status" value="2"/>
</dbReference>
<dbReference type="AlphaFoldDB" id="A0A5C4SWR1"/>
<dbReference type="GO" id="GO:0016757">
    <property type="term" value="F:glycosyltransferase activity"/>
    <property type="evidence" value="ECO:0007669"/>
    <property type="project" value="UniProtKB-KW"/>
</dbReference>
<keyword evidence="3 5" id="KW-0808">Transferase</keyword>
<keyword evidence="2" id="KW-0328">Glycosyltransferase</keyword>
<dbReference type="EMBL" id="VDCQ01000090">
    <property type="protein sequence ID" value="TNJ59765.1"/>
    <property type="molecule type" value="Genomic_DNA"/>
</dbReference>
<sequence length="791" mass="93130">MPKVTIVMPVYNGEKYIRDAIESIINQTFKDWEFIIVNEYGSNEATTSILGEFASKDKRIILVQNTERLGISASLNIGLDLAQGEYIARMDSDDISMPLRLEKQVAYLEQHSNIDIVGIKPKIFGEEEWEWKVETGPDFLKSCLLFFTPFVHPTIMIRASRLRQYKLKYNKEYLFTEDYDFFARASEFLAYENMDDPSLFHYRIHKKNATAVGGEKGIKLYRGVTQRLLEQCGLNFNENEIDLLCIHSFPKSKDADLILEHLSELDILLKQIFLNETARKKYGIQALFYTLHCRWMRVLEEMQWEINDERFKAAIERGVFYHTDFYKCKIETCNSDPKVSILIPTFNSEKYIMDTLYSLLEQKFQDFEILIVNELGSNDRTTEIIKLFQDPRIKIIQNTERLGLAQSLNSGIRVAKGEYIARADADDVYPAHRLEKQVEFLDQHPDISVCGSWQRHFGKRDYIHKTVITSEEIKAQTLFICDMCHSTLMIRKKDFIDNNLWYDPNYLSEDFELWSRAVHNLKFYNLPDVLGEYRWDGENITASKMDRLEGEAQRIIARTLKEQLKITIKDDELILLSGWFNPFQDDNRNDRKILIDKGKKLLRLIEKQNELYRVYDSSALKAVLKRRYEWMSNNNLFQVAKRVKERRISYNVIYKKILKRLLMPVYRPFKNRLSNRFDELRRHIWDLDGHMWDYKQEIKAYMDASNPSSQNAVIRNLVEDLAARIQILDHQIKEQGEILKQLQQLPQMIEGGIRNAIESSEQSTKERLNALEENLLQNFDGRIGKAEENLL</sequence>
<dbReference type="RefSeq" id="WP_139607270.1">
    <property type="nucleotide sequence ID" value="NZ_VDCQ01000090.1"/>
</dbReference>
<dbReference type="PANTHER" id="PTHR43685">
    <property type="entry name" value="GLYCOSYLTRANSFERASE"/>
    <property type="match status" value="1"/>
</dbReference>
<dbReference type="Proteomes" id="UP000307943">
    <property type="component" value="Unassembled WGS sequence"/>
</dbReference>
<dbReference type="InterPro" id="IPR001173">
    <property type="entry name" value="Glyco_trans_2-like"/>
</dbReference>
<organism evidence="5 6">
    <name type="scientific">Paenibacillus hemerocallicola</name>
    <dbReference type="NCBI Taxonomy" id="1172614"/>
    <lineage>
        <taxon>Bacteria</taxon>
        <taxon>Bacillati</taxon>
        <taxon>Bacillota</taxon>
        <taxon>Bacilli</taxon>
        <taxon>Bacillales</taxon>
        <taxon>Paenibacillaceae</taxon>
        <taxon>Paenibacillus</taxon>
    </lineage>
</organism>
<feature type="domain" description="Glycosyltransferase 2-like" evidence="4">
    <location>
        <begin position="340"/>
        <end position="495"/>
    </location>
</feature>
<dbReference type="PANTHER" id="PTHR43685:SF5">
    <property type="entry name" value="GLYCOSYLTRANSFERASE EPSE-RELATED"/>
    <property type="match status" value="1"/>
</dbReference>